<organism evidence="7 8">
    <name type="scientific">Aliterella atlantica CENA595</name>
    <dbReference type="NCBI Taxonomy" id="1618023"/>
    <lineage>
        <taxon>Bacteria</taxon>
        <taxon>Bacillati</taxon>
        <taxon>Cyanobacteriota</taxon>
        <taxon>Cyanophyceae</taxon>
        <taxon>Chroococcidiopsidales</taxon>
        <taxon>Aliterellaceae</taxon>
        <taxon>Aliterella</taxon>
    </lineage>
</organism>
<evidence type="ECO:0000256" key="2">
    <source>
        <dbReference type="ARBA" id="ARBA00009773"/>
    </source>
</evidence>
<dbReference type="PANTHER" id="PTHR21716:SF62">
    <property type="entry name" value="TRANSPORT PROTEIN YDBI-RELATED"/>
    <property type="match status" value="1"/>
</dbReference>
<dbReference type="RefSeq" id="WP_045055450.1">
    <property type="nucleotide sequence ID" value="NZ_CAWMDP010000060.1"/>
</dbReference>
<dbReference type="Proteomes" id="UP000032452">
    <property type="component" value="Unassembled WGS sequence"/>
</dbReference>
<keyword evidence="8" id="KW-1185">Reference proteome</keyword>
<keyword evidence="4 6" id="KW-1133">Transmembrane helix</keyword>
<evidence type="ECO:0000313" key="7">
    <source>
        <dbReference type="EMBL" id="KJH71063.1"/>
    </source>
</evidence>
<feature type="transmembrane region" description="Helical" evidence="6">
    <location>
        <begin position="25"/>
        <end position="43"/>
    </location>
</feature>
<evidence type="ECO:0000256" key="3">
    <source>
        <dbReference type="ARBA" id="ARBA00022692"/>
    </source>
</evidence>
<keyword evidence="3 6" id="KW-0812">Transmembrane</keyword>
<comment type="similarity">
    <text evidence="2">Belongs to the autoinducer-2 exporter (AI-2E) (TC 2.A.86) family.</text>
</comment>
<sequence>MGIGQAIASVVFIVCLYISWQIRQVLLLVFTAIAIAVALNQLVRVFQRFRIKRPIAILLSVSIVLLLLAGFFILVVPPFLDQLTELAKLAPEGLERLRSLTSWLQELIPEQVVQDLRNWGGLTQQLRALMFSLFGNFLTLFSNSLGIILNVLVVLVLTLMLLASPAPYLRGFILLFPASYRRRAAEILQQCEVSLGGWVTGTLFNMGIIAVLNAIALLILQVPLALANGVLSGILTFIPNIGPTLSTIPPILLALLDSPGKAVAVLVVYIIIQQVESNVLTPLIMKKQVSLLPAVTLASQLIFASFFGFLGLFLALPLLVITQVWIKELLVKDVLNQR</sequence>
<dbReference type="PANTHER" id="PTHR21716">
    <property type="entry name" value="TRANSMEMBRANE PROTEIN"/>
    <property type="match status" value="1"/>
</dbReference>
<evidence type="ECO:0000256" key="6">
    <source>
        <dbReference type="SAM" id="Phobius"/>
    </source>
</evidence>
<reference evidence="7 8" key="1">
    <citation type="submission" date="2015-02" db="EMBL/GenBank/DDBJ databases">
        <title>Draft genome of a novel marine cyanobacterium (Chroococcales) isolated from South Atlantic Ocean.</title>
        <authorList>
            <person name="Rigonato J."/>
            <person name="Alvarenga D.O."/>
            <person name="Branco L.H."/>
            <person name="Varani A.M."/>
            <person name="Brandini F.P."/>
            <person name="Fiore M.F."/>
        </authorList>
    </citation>
    <scope>NUCLEOTIDE SEQUENCE [LARGE SCALE GENOMIC DNA]</scope>
    <source>
        <strain evidence="7 8">CENA595</strain>
    </source>
</reference>
<comment type="subcellular location">
    <subcellularLocation>
        <location evidence="1">Membrane</location>
        <topology evidence="1">Multi-pass membrane protein</topology>
    </subcellularLocation>
</comment>
<gene>
    <name evidence="7" type="ORF">UH38_14875</name>
</gene>
<feature type="transmembrane region" description="Helical" evidence="6">
    <location>
        <begin position="55"/>
        <end position="76"/>
    </location>
</feature>
<feature type="transmembrane region" description="Helical" evidence="6">
    <location>
        <begin position="262"/>
        <end position="280"/>
    </location>
</feature>
<evidence type="ECO:0000256" key="4">
    <source>
        <dbReference type="ARBA" id="ARBA00022989"/>
    </source>
</evidence>
<protein>
    <submittedName>
        <fullName evidence="7">Membrane protein</fullName>
    </submittedName>
</protein>
<dbReference type="Pfam" id="PF01594">
    <property type="entry name" value="AI-2E_transport"/>
    <property type="match status" value="1"/>
</dbReference>
<dbReference type="OrthoDB" id="506451at2"/>
<feature type="transmembrane region" description="Helical" evidence="6">
    <location>
        <begin position="234"/>
        <end position="256"/>
    </location>
</feature>
<evidence type="ECO:0000256" key="5">
    <source>
        <dbReference type="ARBA" id="ARBA00023136"/>
    </source>
</evidence>
<dbReference type="EMBL" id="JYON01000015">
    <property type="protein sequence ID" value="KJH71063.1"/>
    <property type="molecule type" value="Genomic_DNA"/>
</dbReference>
<dbReference type="GO" id="GO:0016020">
    <property type="term" value="C:membrane"/>
    <property type="evidence" value="ECO:0007669"/>
    <property type="project" value="UniProtKB-SubCell"/>
</dbReference>
<dbReference type="GO" id="GO:0055085">
    <property type="term" value="P:transmembrane transport"/>
    <property type="evidence" value="ECO:0007669"/>
    <property type="project" value="TreeGrafter"/>
</dbReference>
<name>A0A0D8ZQG9_9CYAN</name>
<keyword evidence="5 6" id="KW-0472">Membrane</keyword>
<feature type="transmembrane region" description="Helical" evidence="6">
    <location>
        <begin position="203"/>
        <end position="227"/>
    </location>
</feature>
<dbReference type="PATRIC" id="fig|1618023.3.peg.5375"/>
<feature type="transmembrane region" description="Helical" evidence="6">
    <location>
        <begin position="301"/>
        <end position="326"/>
    </location>
</feature>
<feature type="transmembrane region" description="Helical" evidence="6">
    <location>
        <begin position="148"/>
        <end position="169"/>
    </location>
</feature>
<dbReference type="InterPro" id="IPR002549">
    <property type="entry name" value="AI-2E-like"/>
</dbReference>
<proteinExistence type="inferred from homology"/>
<dbReference type="AlphaFoldDB" id="A0A0D8ZQG9"/>
<accession>A0A0D8ZQG9</accession>
<evidence type="ECO:0000256" key="1">
    <source>
        <dbReference type="ARBA" id="ARBA00004141"/>
    </source>
</evidence>
<evidence type="ECO:0000313" key="8">
    <source>
        <dbReference type="Proteomes" id="UP000032452"/>
    </source>
</evidence>
<comment type="caution">
    <text evidence="7">The sequence shown here is derived from an EMBL/GenBank/DDBJ whole genome shotgun (WGS) entry which is preliminary data.</text>
</comment>